<comment type="caution">
    <text evidence="2">The sequence shown here is derived from an EMBL/GenBank/DDBJ whole genome shotgun (WGS) entry which is preliminary data.</text>
</comment>
<organism evidence="2">
    <name type="scientific">Symploca sp. SIO1C4</name>
    <dbReference type="NCBI Taxonomy" id="2607765"/>
    <lineage>
        <taxon>Bacteria</taxon>
        <taxon>Bacillati</taxon>
        <taxon>Cyanobacteriota</taxon>
        <taxon>Cyanophyceae</taxon>
        <taxon>Coleofasciculales</taxon>
        <taxon>Coleofasciculaceae</taxon>
        <taxon>Symploca</taxon>
    </lineage>
</organism>
<name>A0A6B3NG46_9CYAN</name>
<feature type="region of interest" description="Disordered" evidence="1">
    <location>
        <begin position="48"/>
        <end position="112"/>
    </location>
</feature>
<evidence type="ECO:0000256" key="1">
    <source>
        <dbReference type="SAM" id="MobiDB-lite"/>
    </source>
</evidence>
<dbReference type="NCBIfam" id="NF041121">
    <property type="entry name" value="SAV_2336_NTERM"/>
    <property type="match status" value="1"/>
</dbReference>
<dbReference type="InterPro" id="IPR047738">
    <property type="entry name" value="SAV_2336-like_N"/>
</dbReference>
<feature type="compositionally biased region" description="Low complexity" evidence="1">
    <location>
        <begin position="50"/>
        <end position="73"/>
    </location>
</feature>
<proteinExistence type="predicted"/>
<gene>
    <name evidence="2" type="ORF">F6J89_13505</name>
</gene>
<dbReference type="EMBL" id="JAAHFQ010000237">
    <property type="protein sequence ID" value="NER28611.1"/>
    <property type="molecule type" value="Genomic_DNA"/>
</dbReference>
<reference evidence="2" key="1">
    <citation type="submission" date="2019-11" db="EMBL/GenBank/DDBJ databases">
        <title>Genomic insights into an expanded diversity of filamentous marine cyanobacteria reveals the extraordinary biosynthetic potential of Moorea and Okeania.</title>
        <authorList>
            <person name="Ferreira Leao T."/>
            <person name="Wang M."/>
            <person name="Moss N."/>
            <person name="Da Silva R."/>
            <person name="Sanders J."/>
            <person name="Nurk S."/>
            <person name="Gurevich A."/>
            <person name="Humphrey G."/>
            <person name="Reher R."/>
            <person name="Zhu Q."/>
            <person name="Belda-Ferre P."/>
            <person name="Glukhov E."/>
            <person name="Rex R."/>
            <person name="Dorrestein P.C."/>
            <person name="Knight R."/>
            <person name="Pevzner P."/>
            <person name="Gerwick W.H."/>
            <person name="Gerwick L."/>
        </authorList>
    </citation>
    <scope>NUCLEOTIDE SEQUENCE</scope>
    <source>
        <strain evidence="2">SIO1C4</strain>
    </source>
</reference>
<evidence type="ECO:0000313" key="2">
    <source>
        <dbReference type="EMBL" id="NER28611.1"/>
    </source>
</evidence>
<evidence type="ECO:0008006" key="3">
    <source>
        <dbReference type="Google" id="ProtNLM"/>
    </source>
</evidence>
<feature type="region of interest" description="Disordered" evidence="1">
    <location>
        <begin position="222"/>
        <end position="242"/>
    </location>
</feature>
<accession>A0A6B3NG46</accession>
<dbReference type="AlphaFoldDB" id="A0A6B3NG46"/>
<feature type="compositionally biased region" description="Basic and acidic residues" evidence="1">
    <location>
        <begin position="92"/>
        <end position="103"/>
    </location>
</feature>
<protein>
    <recommendedName>
        <fullName evidence="3">Formylglycine-generating enzyme family protein</fullName>
    </recommendedName>
</protein>
<sequence>METSEQQRRPTIGQLRTQLNRYGLDLSALDLADIFWLAQFIEPGAGVQVDTTSKTPNTDTKTNTPKITKTSNTEEPTFELFSDNLPVPESNADQKDSSTEKPKRMPFPAPAAPALRTRLDLARSLKPLMRKVPSRLRFDLDEEETVTQIVETGVWMPIERPIPERWLDLDLVVEGSKTTVLWERAICELQHLTEYQGAFRTVRTWRLQAQTGKVKIFPRWNTQTQKGKQQKSQRPRNPKELLDPSGRRLILFVTDCTSALWRQGMVHETLWLW</sequence>